<dbReference type="Proteomes" id="UP001206895">
    <property type="component" value="Unassembled WGS sequence"/>
</dbReference>
<dbReference type="InterPro" id="IPR012675">
    <property type="entry name" value="Beta-grasp_dom_sf"/>
</dbReference>
<gene>
    <name evidence="1" type="ORF">LX13_003891</name>
</gene>
<evidence type="ECO:0000313" key="2">
    <source>
        <dbReference type="Proteomes" id="UP001206895"/>
    </source>
</evidence>
<dbReference type="SUPFAM" id="SSF54285">
    <property type="entry name" value="MoaD/ThiS"/>
    <property type="match status" value="1"/>
</dbReference>
<accession>A0ABT1HJD1</accession>
<reference evidence="1 2" key="1">
    <citation type="submission" date="2022-06" db="EMBL/GenBank/DDBJ databases">
        <title>Genomic Encyclopedia of Archaeal and Bacterial Type Strains, Phase II (KMG-II): from individual species to whole genera.</title>
        <authorList>
            <person name="Goeker M."/>
        </authorList>
    </citation>
    <scope>NUCLEOTIDE SEQUENCE [LARGE SCALE GENOMIC DNA]</scope>
    <source>
        <strain evidence="1 2">DSM 44693</strain>
    </source>
</reference>
<dbReference type="InterPro" id="IPR003749">
    <property type="entry name" value="ThiS/MoaD-like"/>
</dbReference>
<name>A0ABT1HJD1_9NOCA</name>
<proteinExistence type="predicted"/>
<dbReference type="EMBL" id="JAMTCJ010000004">
    <property type="protein sequence ID" value="MCP2178050.1"/>
    <property type="molecule type" value="Genomic_DNA"/>
</dbReference>
<dbReference type="Pfam" id="PF02597">
    <property type="entry name" value="ThiS"/>
    <property type="match status" value="1"/>
</dbReference>
<evidence type="ECO:0000313" key="1">
    <source>
        <dbReference type="EMBL" id="MCP2178050.1"/>
    </source>
</evidence>
<comment type="caution">
    <text evidence="1">The sequence shown here is derived from an EMBL/GenBank/DDBJ whole genome shotgun (WGS) entry which is preliminary data.</text>
</comment>
<protein>
    <submittedName>
        <fullName evidence="1">Molybdopterin converting factor, small subunit</fullName>
    </submittedName>
</protein>
<dbReference type="InterPro" id="IPR016155">
    <property type="entry name" value="Mopterin_synth/thiamin_S_b"/>
</dbReference>
<dbReference type="Gene3D" id="3.10.20.30">
    <property type="match status" value="1"/>
</dbReference>
<sequence length="81" mass="8672">MTMEIRYFAAAKAATGVRTERVVCAPTDRISDLLRSLEESHPALQAVLPRCSFLLDAVAVTRDRQVGSAATLDVLPPFAGG</sequence>
<keyword evidence="2" id="KW-1185">Reference proteome</keyword>
<organism evidence="1 2">
    <name type="scientific">Williamsia maris</name>
    <dbReference type="NCBI Taxonomy" id="72806"/>
    <lineage>
        <taxon>Bacteria</taxon>
        <taxon>Bacillati</taxon>
        <taxon>Actinomycetota</taxon>
        <taxon>Actinomycetes</taxon>
        <taxon>Mycobacteriales</taxon>
        <taxon>Nocardiaceae</taxon>
        <taxon>Williamsia</taxon>
    </lineage>
</organism>